<dbReference type="PANTHER" id="PTHR43792">
    <property type="entry name" value="GNAT FAMILY, PUTATIVE (AFU_ORTHOLOGUE AFUA_3G00765)-RELATED-RELATED"/>
    <property type="match status" value="1"/>
</dbReference>
<evidence type="ECO:0000313" key="5">
    <source>
        <dbReference type="EMBL" id="KGO05450.1"/>
    </source>
</evidence>
<keyword evidence="2" id="KW-0012">Acyltransferase</keyword>
<dbReference type="PROSITE" id="PS51186">
    <property type="entry name" value="GNAT"/>
    <property type="match status" value="1"/>
</dbReference>
<name>A0A0A2GYF1_9FLAO</name>
<dbReference type="KEGG" id="ddo:I597_2464"/>
<dbReference type="Gene3D" id="3.40.630.30">
    <property type="match status" value="1"/>
</dbReference>
<dbReference type="GO" id="GO:0016747">
    <property type="term" value="F:acyltransferase activity, transferring groups other than amino-acyl groups"/>
    <property type="evidence" value="ECO:0007669"/>
    <property type="project" value="InterPro"/>
</dbReference>
<dbReference type="EMBL" id="JSAQ01000001">
    <property type="protein sequence ID" value="KGO05450.1"/>
    <property type="molecule type" value="Genomic_DNA"/>
</dbReference>
<dbReference type="SUPFAM" id="SSF55729">
    <property type="entry name" value="Acyl-CoA N-acyltransferases (Nat)"/>
    <property type="match status" value="1"/>
</dbReference>
<dbReference type="PATRIC" id="fig|1300343.5.peg.2488"/>
<organism evidence="5 6">
    <name type="scientific">Dokdonia donghaensis DSW-1</name>
    <dbReference type="NCBI Taxonomy" id="1300343"/>
    <lineage>
        <taxon>Bacteria</taxon>
        <taxon>Pseudomonadati</taxon>
        <taxon>Bacteroidota</taxon>
        <taxon>Flavobacteriia</taxon>
        <taxon>Flavobacteriales</taxon>
        <taxon>Flavobacteriaceae</taxon>
        <taxon>Dokdonia</taxon>
    </lineage>
</organism>
<gene>
    <name evidence="5" type="ORF">NV36_00380</name>
</gene>
<dbReference type="InterPro" id="IPR051531">
    <property type="entry name" value="N-acetyltransferase"/>
</dbReference>
<proteinExistence type="inferred from homology"/>
<evidence type="ECO:0000313" key="6">
    <source>
        <dbReference type="Proteomes" id="UP000030140"/>
    </source>
</evidence>
<dbReference type="InterPro" id="IPR000182">
    <property type="entry name" value="GNAT_dom"/>
</dbReference>
<reference evidence="5 6" key="1">
    <citation type="submission" date="2014-10" db="EMBL/GenBank/DDBJ databases">
        <title>Draft genome sequence of the proteorhodopsin-containing marine bacterium Dokdonia donghaensis.</title>
        <authorList>
            <person name="Gomez-Consarnau L."/>
            <person name="Gonzalez J.M."/>
            <person name="Riedel T."/>
            <person name="Jaenicke S."/>
            <person name="Wagner-Doebler I."/>
            <person name="Fuhrman J.A."/>
        </authorList>
    </citation>
    <scope>NUCLEOTIDE SEQUENCE [LARGE SCALE GENOMIC DNA]</scope>
    <source>
        <strain evidence="5 6">DSW-1</strain>
    </source>
</reference>
<accession>A0A0A2GYF1</accession>
<feature type="domain" description="N-acetyltransferase" evidence="4">
    <location>
        <begin position="11"/>
        <end position="172"/>
    </location>
</feature>
<evidence type="ECO:0000259" key="4">
    <source>
        <dbReference type="PROSITE" id="PS51186"/>
    </source>
</evidence>
<dbReference type="OrthoDB" id="9811523at2"/>
<dbReference type="InterPro" id="IPR016181">
    <property type="entry name" value="Acyl_CoA_acyltransferase"/>
</dbReference>
<dbReference type="Proteomes" id="UP000030140">
    <property type="component" value="Unassembled WGS sequence"/>
</dbReference>
<comment type="caution">
    <text evidence="5">The sequence shown here is derived from an EMBL/GenBank/DDBJ whole genome shotgun (WGS) entry which is preliminary data.</text>
</comment>
<evidence type="ECO:0000256" key="2">
    <source>
        <dbReference type="ARBA" id="ARBA00023315"/>
    </source>
</evidence>
<sequence>MTHIALTAQSISLRLIDLSDLAAIHVLHSFPETDKYNTLGIPKDLEETKHIITSWVAAHSATPITTYTFAIERATDQEFVGLIGLKLWPQKHRRGEIWYKIHPDHWRKGYATQSVNLVLDFGFETLKLHRIQAGCAVANTGSIKVLEKVGMTREGRGRKVLPLKTGWSDNFEYSILDTDARGE</sequence>
<comment type="similarity">
    <text evidence="3">Belongs to the acetyltransferase family. RimJ subfamily.</text>
</comment>
<evidence type="ECO:0000256" key="1">
    <source>
        <dbReference type="ARBA" id="ARBA00022679"/>
    </source>
</evidence>
<keyword evidence="1 5" id="KW-0808">Transferase</keyword>
<dbReference type="CDD" id="cd04301">
    <property type="entry name" value="NAT_SF"/>
    <property type="match status" value="1"/>
</dbReference>
<dbReference type="RefSeq" id="WP_035324523.1">
    <property type="nucleotide sequence ID" value="NZ_CP015125.1"/>
</dbReference>
<evidence type="ECO:0000256" key="3">
    <source>
        <dbReference type="ARBA" id="ARBA00038502"/>
    </source>
</evidence>
<dbReference type="PANTHER" id="PTHR43792:SF8">
    <property type="entry name" value="[RIBOSOMAL PROTEIN US5]-ALANINE N-ACETYLTRANSFERASE"/>
    <property type="match status" value="1"/>
</dbReference>
<keyword evidence="6" id="KW-1185">Reference proteome</keyword>
<dbReference type="Pfam" id="PF13302">
    <property type="entry name" value="Acetyltransf_3"/>
    <property type="match status" value="1"/>
</dbReference>
<dbReference type="AlphaFoldDB" id="A0A0A2GYF1"/>
<protein>
    <submittedName>
        <fullName evidence="5">GNAT family acetyltransferase</fullName>
    </submittedName>
</protein>